<dbReference type="CDD" id="cd15457">
    <property type="entry name" value="NADAR"/>
    <property type="match status" value="1"/>
</dbReference>
<dbReference type="InterPro" id="IPR037238">
    <property type="entry name" value="YbiA-like_sf"/>
</dbReference>
<evidence type="ECO:0000256" key="1">
    <source>
        <dbReference type="SAM" id="MobiDB-lite"/>
    </source>
</evidence>
<feature type="non-terminal residue" evidence="3">
    <location>
        <position position="1"/>
    </location>
</feature>
<evidence type="ECO:0000313" key="3">
    <source>
        <dbReference type="EMBL" id="KDR85880.1"/>
    </source>
</evidence>
<protein>
    <recommendedName>
        <fullName evidence="2">NADAR domain-containing protein</fullName>
    </recommendedName>
</protein>
<feature type="compositionally biased region" description="Polar residues" evidence="1">
    <location>
        <begin position="1"/>
        <end position="13"/>
    </location>
</feature>
<dbReference type="Proteomes" id="UP000027222">
    <property type="component" value="Unassembled WGS sequence"/>
</dbReference>
<reference evidence="4" key="1">
    <citation type="journal article" date="2014" name="Proc. Natl. Acad. Sci. U.S.A.">
        <title>Extensive sampling of basidiomycete genomes demonstrates inadequacy of the white-rot/brown-rot paradigm for wood decay fungi.</title>
        <authorList>
            <person name="Riley R."/>
            <person name="Salamov A.A."/>
            <person name="Brown D.W."/>
            <person name="Nagy L.G."/>
            <person name="Floudas D."/>
            <person name="Held B.W."/>
            <person name="Levasseur A."/>
            <person name="Lombard V."/>
            <person name="Morin E."/>
            <person name="Otillar R."/>
            <person name="Lindquist E.A."/>
            <person name="Sun H."/>
            <person name="LaButti K.M."/>
            <person name="Schmutz J."/>
            <person name="Jabbour D."/>
            <person name="Luo H."/>
            <person name="Baker S.E."/>
            <person name="Pisabarro A.G."/>
            <person name="Walton J.D."/>
            <person name="Blanchette R.A."/>
            <person name="Henrissat B."/>
            <person name="Martin F."/>
            <person name="Cullen D."/>
            <person name="Hibbett D.S."/>
            <person name="Grigoriev I.V."/>
        </authorList>
    </citation>
    <scope>NUCLEOTIDE SEQUENCE [LARGE SCALE GENOMIC DNA]</scope>
    <source>
        <strain evidence="4">CBS 339.88</strain>
    </source>
</reference>
<feature type="domain" description="NADAR" evidence="2">
    <location>
        <begin position="51"/>
        <end position="179"/>
    </location>
</feature>
<dbReference type="InterPro" id="IPR012816">
    <property type="entry name" value="NADAR"/>
</dbReference>
<dbReference type="EMBL" id="KL142367">
    <property type="protein sequence ID" value="KDR85880.1"/>
    <property type="molecule type" value="Genomic_DNA"/>
</dbReference>
<dbReference type="AlphaFoldDB" id="A0A067TRM9"/>
<evidence type="ECO:0000313" key="4">
    <source>
        <dbReference type="Proteomes" id="UP000027222"/>
    </source>
</evidence>
<dbReference type="OrthoDB" id="206452at2759"/>
<dbReference type="STRING" id="685588.A0A067TRM9"/>
<sequence length="183" mass="20732">STSLPIGGTSNPEMSPKLASHSKESIKTLPASNNPSSLQFDEETAQIHAFLSHSQRQVTYHNRVYLTAMHLFEAMKFIDTWPDIAEIVRICPDVNSVHPCATKFEEFKRADWTTSHLDVLDEVLLTYAQQHPDLASRLLDSHDAKITYAGSDEYWSISQGEKGHNVVRDALVRIRERIRTESL</sequence>
<organism evidence="3 4">
    <name type="scientific">Galerina marginata (strain CBS 339.88)</name>
    <dbReference type="NCBI Taxonomy" id="685588"/>
    <lineage>
        <taxon>Eukaryota</taxon>
        <taxon>Fungi</taxon>
        <taxon>Dikarya</taxon>
        <taxon>Basidiomycota</taxon>
        <taxon>Agaricomycotina</taxon>
        <taxon>Agaricomycetes</taxon>
        <taxon>Agaricomycetidae</taxon>
        <taxon>Agaricales</taxon>
        <taxon>Agaricineae</taxon>
        <taxon>Strophariaceae</taxon>
        <taxon>Galerina</taxon>
    </lineage>
</organism>
<dbReference type="HOGENOM" id="CLU_084247_3_3_1"/>
<feature type="region of interest" description="Disordered" evidence="1">
    <location>
        <begin position="1"/>
        <end position="38"/>
    </location>
</feature>
<dbReference type="Pfam" id="PF08719">
    <property type="entry name" value="NADAR"/>
    <property type="match status" value="1"/>
</dbReference>
<proteinExistence type="predicted"/>
<dbReference type="Gene3D" id="1.10.357.40">
    <property type="entry name" value="YbiA-like"/>
    <property type="match status" value="1"/>
</dbReference>
<evidence type="ECO:0000259" key="2">
    <source>
        <dbReference type="Pfam" id="PF08719"/>
    </source>
</evidence>
<gene>
    <name evidence="3" type="ORF">GALMADRAFT_52849</name>
</gene>
<accession>A0A067TRM9</accession>
<dbReference type="SUPFAM" id="SSF143990">
    <property type="entry name" value="YbiA-like"/>
    <property type="match status" value="1"/>
</dbReference>
<keyword evidence="4" id="KW-1185">Reference proteome</keyword>
<name>A0A067TRM9_GALM3</name>